<dbReference type="InterPro" id="IPR041516">
    <property type="entry name" value="LACTB2_WH"/>
</dbReference>
<dbReference type="EMBL" id="MU805949">
    <property type="protein sequence ID" value="KAJ3844634.1"/>
    <property type="molecule type" value="Genomic_DNA"/>
</dbReference>
<organism evidence="6 7">
    <name type="scientific">Lentinula raphanica</name>
    <dbReference type="NCBI Taxonomy" id="153919"/>
    <lineage>
        <taxon>Eukaryota</taxon>
        <taxon>Fungi</taxon>
        <taxon>Dikarya</taxon>
        <taxon>Basidiomycota</taxon>
        <taxon>Agaricomycotina</taxon>
        <taxon>Agaricomycetes</taxon>
        <taxon>Agaricomycetidae</taxon>
        <taxon>Agaricales</taxon>
        <taxon>Marasmiineae</taxon>
        <taxon>Omphalotaceae</taxon>
        <taxon>Lentinula</taxon>
    </lineage>
</organism>
<accession>A0AA38UKI4</accession>
<dbReference type="InterPro" id="IPR047921">
    <property type="entry name" value="LACTB2-like_MBL-fold"/>
</dbReference>
<feature type="domain" description="Metallo-beta-lactamase" evidence="5">
    <location>
        <begin position="32"/>
        <end position="238"/>
    </location>
</feature>
<keyword evidence="3" id="KW-0378">Hydrolase</keyword>
<name>A0AA38UKI4_9AGAR</name>
<dbReference type="SUPFAM" id="SSF56281">
    <property type="entry name" value="Metallo-hydrolase/oxidoreductase"/>
    <property type="match status" value="1"/>
</dbReference>
<dbReference type="GO" id="GO:0016787">
    <property type="term" value="F:hydrolase activity"/>
    <property type="evidence" value="ECO:0007669"/>
    <property type="project" value="UniProtKB-KW"/>
</dbReference>
<reference evidence="6" key="1">
    <citation type="submission" date="2022-08" db="EMBL/GenBank/DDBJ databases">
        <authorList>
            <consortium name="DOE Joint Genome Institute"/>
            <person name="Min B."/>
            <person name="Riley R."/>
            <person name="Sierra-Patev S."/>
            <person name="Naranjo-Ortiz M."/>
            <person name="Looney B."/>
            <person name="Konkel Z."/>
            <person name="Slot J.C."/>
            <person name="Sakamoto Y."/>
            <person name="Steenwyk J.L."/>
            <person name="Rokas A."/>
            <person name="Carro J."/>
            <person name="Camarero S."/>
            <person name="Ferreira P."/>
            <person name="Molpeceres G."/>
            <person name="Ruiz-Duenas F.J."/>
            <person name="Serrano A."/>
            <person name="Henrissat B."/>
            <person name="Drula E."/>
            <person name="Hughes K.W."/>
            <person name="Mata J.L."/>
            <person name="Ishikawa N.K."/>
            <person name="Vargas-Isla R."/>
            <person name="Ushijima S."/>
            <person name="Smith C.A."/>
            <person name="Ahrendt S."/>
            <person name="Andreopoulos W."/>
            <person name="He G."/>
            <person name="Labutti K."/>
            <person name="Lipzen A."/>
            <person name="Ng V."/>
            <person name="Sandor L."/>
            <person name="Barry K."/>
            <person name="Martinez A.T."/>
            <person name="Xiao Y."/>
            <person name="Gibbons J.G."/>
            <person name="Terashima K."/>
            <person name="Hibbett D.S."/>
            <person name="Grigoriev I.V."/>
        </authorList>
    </citation>
    <scope>NUCLEOTIDE SEQUENCE</scope>
    <source>
        <strain evidence="6">TFB9207</strain>
    </source>
</reference>
<dbReference type="Proteomes" id="UP001163846">
    <property type="component" value="Unassembled WGS sequence"/>
</dbReference>
<keyword evidence="2" id="KW-0479">Metal-binding</keyword>
<dbReference type="InterPro" id="IPR036388">
    <property type="entry name" value="WH-like_DNA-bd_sf"/>
</dbReference>
<keyword evidence="7" id="KW-1185">Reference proteome</keyword>
<proteinExistence type="inferred from homology"/>
<dbReference type="Gene3D" id="3.60.15.10">
    <property type="entry name" value="Ribonuclease Z/Hydroxyacylglutathione hydrolase-like"/>
    <property type="match status" value="1"/>
</dbReference>
<evidence type="ECO:0000256" key="4">
    <source>
        <dbReference type="ARBA" id="ARBA00022833"/>
    </source>
</evidence>
<dbReference type="InterPro" id="IPR001279">
    <property type="entry name" value="Metallo-B-lactamas"/>
</dbReference>
<dbReference type="GO" id="GO:0044550">
    <property type="term" value="P:secondary metabolite biosynthetic process"/>
    <property type="evidence" value="ECO:0007669"/>
    <property type="project" value="TreeGrafter"/>
</dbReference>
<evidence type="ECO:0000313" key="7">
    <source>
        <dbReference type="Proteomes" id="UP001163846"/>
    </source>
</evidence>
<dbReference type="PANTHER" id="PTHR23131">
    <property type="entry name" value="ENDORIBONUCLEASE LACTB2"/>
    <property type="match status" value="1"/>
</dbReference>
<dbReference type="SMART" id="SM00849">
    <property type="entry name" value="Lactamase_B"/>
    <property type="match status" value="1"/>
</dbReference>
<dbReference type="AlphaFoldDB" id="A0AA38UKI4"/>
<gene>
    <name evidence="6" type="ORF">F5878DRAFT_75000</name>
</gene>
<dbReference type="PANTHER" id="PTHR23131:SF0">
    <property type="entry name" value="ENDORIBONUCLEASE LACTB2"/>
    <property type="match status" value="1"/>
</dbReference>
<evidence type="ECO:0000256" key="2">
    <source>
        <dbReference type="ARBA" id="ARBA00022723"/>
    </source>
</evidence>
<evidence type="ECO:0000259" key="5">
    <source>
        <dbReference type="SMART" id="SM00849"/>
    </source>
</evidence>
<dbReference type="Gene3D" id="1.10.10.10">
    <property type="entry name" value="Winged helix-like DNA-binding domain superfamily/Winged helix DNA-binding domain"/>
    <property type="match status" value="1"/>
</dbReference>
<dbReference type="InterPro" id="IPR036866">
    <property type="entry name" value="RibonucZ/Hydroxyglut_hydro"/>
</dbReference>
<keyword evidence="4" id="KW-0862">Zinc</keyword>
<dbReference type="InterPro" id="IPR050662">
    <property type="entry name" value="Sec-metab_biosynth-thioest"/>
</dbReference>
<protein>
    <submittedName>
        <fullName evidence="6">Beta-lactamase-like protein</fullName>
    </submittedName>
</protein>
<evidence type="ECO:0000256" key="3">
    <source>
        <dbReference type="ARBA" id="ARBA00022801"/>
    </source>
</evidence>
<evidence type="ECO:0000313" key="6">
    <source>
        <dbReference type="EMBL" id="KAJ3844634.1"/>
    </source>
</evidence>
<sequence length="336" mass="37576">METLESLNSISRLSPNIIRVLGQNPGKFTLQGTNTYIVGRQRPYTLVDTGEGKPEYLSVLQTALNELPAGKSDEIDVSDIIISHWHGDHVGGLPSVLALLRRMWDERKTGLPFTPPRLHKFPLHADQMPERSDFPSIVKALPLNSFTPPASDHSVFHDLYDGQELTASSTSIRVLYTPGHTQDSICLHIAEDRALYTADTVLGHGTAVFEDLHLYLSSLRKMLDYGKSNPYEVLYPGHGPVVAEGVKLIENYIQHRLEREAQVLEVLRTSPPDTNENRTWTTWTIVSKIYQGYPESLLTPAAQSITLHMRKLEADGIVKRLGGEGTHTRWALNSKL</sequence>
<comment type="caution">
    <text evidence="6">The sequence shown here is derived from an EMBL/GenBank/DDBJ whole genome shotgun (WGS) entry which is preliminary data.</text>
</comment>
<evidence type="ECO:0000256" key="1">
    <source>
        <dbReference type="ARBA" id="ARBA00006759"/>
    </source>
</evidence>
<comment type="similarity">
    <text evidence="1">Belongs to the metallo-beta-lactamase superfamily. Glyoxalase II family.</text>
</comment>
<dbReference type="Pfam" id="PF17778">
    <property type="entry name" value="WHD_BLACT"/>
    <property type="match status" value="1"/>
</dbReference>
<dbReference type="GO" id="GO:0046872">
    <property type="term" value="F:metal ion binding"/>
    <property type="evidence" value="ECO:0007669"/>
    <property type="project" value="UniProtKB-KW"/>
</dbReference>
<dbReference type="Pfam" id="PF00753">
    <property type="entry name" value="Lactamase_B"/>
    <property type="match status" value="1"/>
</dbReference>
<dbReference type="CDD" id="cd07722">
    <property type="entry name" value="LACTB2-like_MBL-fold"/>
    <property type="match status" value="1"/>
</dbReference>